<dbReference type="PROSITE" id="PS51900">
    <property type="entry name" value="CB"/>
    <property type="match status" value="1"/>
</dbReference>
<dbReference type="InterPro" id="IPR002104">
    <property type="entry name" value="Integrase_catalytic"/>
</dbReference>
<keyword evidence="1" id="KW-0229">DNA integration</keyword>
<dbReference type="InterPro" id="IPR044068">
    <property type="entry name" value="CB"/>
</dbReference>
<name>A0A917YV76_9ALTE</name>
<dbReference type="InterPro" id="IPR013762">
    <property type="entry name" value="Integrase-like_cat_sf"/>
</dbReference>
<accession>A0A917YV76</accession>
<dbReference type="EMBL" id="BMLS01000001">
    <property type="protein sequence ID" value="GGO65346.1"/>
    <property type="molecule type" value="Genomic_DNA"/>
</dbReference>
<dbReference type="PANTHER" id="PTHR30349">
    <property type="entry name" value="PHAGE INTEGRASE-RELATED"/>
    <property type="match status" value="1"/>
</dbReference>
<dbReference type="CDD" id="cd00397">
    <property type="entry name" value="DNA_BRE_C"/>
    <property type="match status" value="1"/>
</dbReference>
<keyword evidence="2 4" id="KW-0238">DNA-binding</keyword>
<organism evidence="7 8">
    <name type="scientific">Bowmanella pacifica</name>
    <dbReference type="NCBI Taxonomy" id="502051"/>
    <lineage>
        <taxon>Bacteria</taxon>
        <taxon>Pseudomonadati</taxon>
        <taxon>Pseudomonadota</taxon>
        <taxon>Gammaproteobacteria</taxon>
        <taxon>Alteromonadales</taxon>
        <taxon>Alteromonadaceae</taxon>
        <taxon>Bowmanella</taxon>
    </lineage>
</organism>
<reference evidence="7" key="2">
    <citation type="submission" date="2020-09" db="EMBL/GenBank/DDBJ databases">
        <authorList>
            <person name="Sun Q."/>
            <person name="Zhou Y."/>
        </authorList>
    </citation>
    <scope>NUCLEOTIDE SEQUENCE</scope>
    <source>
        <strain evidence="7">CGMCC 1.7086</strain>
    </source>
</reference>
<proteinExistence type="predicted"/>
<dbReference type="RefSeq" id="WP_188690315.1">
    <property type="nucleotide sequence ID" value="NZ_BMLS01000001.1"/>
</dbReference>
<gene>
    <name evidence="7" type="ORF">GCM10010982_06940</name>
</gene>
<dbReference type="InterPro" id="IPR050090">
    <property type="entry name" value="Tyrosine_recombinase_XerCD"/>
</dbReference>
<dbReference type="AlphaFoldDB" id="A0A917YV76"/>
<evidence type="ECO:0000259" key="5">
    <source>
        <dbReference type="PROSITE" id="PS51898"/>
    </source>
</evidence>
<keyword evidence="8" id="KW-1185">Reference proteome</keyword>
<evidence type="ECO:0000256" key="1">
    <source>
        <dbReference type="ARBA" id="ARBA00022908"/>
    </source>
</evidence>
<feature type="domain" description="Core-binding (CB)" evidence="6">
    <location>
        <begin position="1"/>
        <end position="84"/>
    </location>
</feature>
<evidence type="ECO:0000256" key="2">
    <source>
        <dbReference type="ARBA" id="ARBA00023125"/>
    </source>
</evidence>
<comment type="caution">
    <text evidence="7">The sequence shown here is derived from an EMBL/GenBank/DDBJ whole genome shotgun (WGS) entry which is preliminary data.</text>
</comment>
<dbReference type="InterPro" id="IPR011010">
    <property type="entry name" value="DNA_brk_join_enz"/>
</dbReference>
<dbReference type="GO" id="GO:0006310">
    <property type="term" value="P:DNA recombination"/>
    <property type="evidence" value="ECO:0007669"/>
    <property type="project" value="UniProtKB-KW"/>
</dbReference>
<protein>
    <submittedName>
        <fullName evidence="7">Integrase</fullName>
    </submittedName>
</protein>
<dbReference type="GO" id="GO:0003677">
    <property type="term" value="F:DNA binding"/>
    <property type="evidence" value="ECO:0007669"/>
    <property type="project" value="UniProtKB-UniRule"/>
</dbReference>
<evidence type="ECO:0000256" key="3">
    <source>
        <dbReference type="ARBA" id="ARBA00023172"/>
    </source>
</evidence>
<sequence>MNAASPYALYLGRLSPNSQRSITSQLKSIAQLLNWSPEDAQERFHQIDYRQASHIKALLVKQDWSARSINRAMIAIRGIVKTAVLSGLVPEMQSIQLQAIGKVKHGEHQGNALSPKQVDALFKQLEHERSEIGLRNLCIFALLLGTGLRRSELIALRISDYAPEKHTLHIAKGKGNKSRTVFLPVWTEAYLKTWLQCRGDESGPLINRVYRSGRIAKDKAVTDSGIYALTRKMLRLIGVEGVSPHDLRRTFITRLLQQNVDLNTVRQMAGHADISTTIMYDKRDHEVMQQAAAKLSYSRRGRK</sequence>
<keyword evidence="3" id="KW-0233">DNA recombination</keyword>
<evidence type="ECO:0000313" key="7">
    <source>
        <dbReference type="EMBL" id="GGO65346.1"/>
    </source>
</evidence>
<evidence type="ECO:0000259" key="6">
    <source>
        <dbReference type="PROSITE" id="PS51900"/>
    </source>
</evidence>
<dbReference type="SUPFAM" id="SSF56349">
    <property type="entry name" value="DNA breaking-rejoining enzymes"/>
    <property type="match status" value="1"/>
</dbReference>
<evidence type="ECO:0000313" key="8">
    <source>
        <dbReference type="Proteomes" id="UP000606935"/>
    </source>
</evidence>
<dbReference type="Proteomes" id="UP000606935">
    <property type="component" value="Unassembled WGS sequence"/>
</dbReference>
<evidence type="ECO:0000256" key="4">
    <source>
        <dbReference type="PROSITE-ProRule" id="PRU01248"/>
    </source>
</evidence>
<dbReference type="PANTHER" id="PTHR30349:SF90">
    <property type="entry name" value="TYROSINE RECOMBINASE XERD"/>
    <property type="match status" value="1"/>
</dbReference>
<dbReference type="Pfam" id="PF00589">
    <property type="entry name" value="Phage_integrase"/>
    <property type="match status" value="1"/>
</dbReference>
<dbReference type="PROSITE" id="PS51898">
    <property type="entry name" value="TYR_RECOMBINASE"/>
    <property type="match status" value="1"/>
</dbReference>
<feature type="domain" description="Tyr recombinase" evidence="5">
    <location>
        <begin position="108"/>
        <end position="293"/>
    </location>
</feature>
<dbReference type="GO" id="GO:0015074">
    <property type="term" value="P:DNA integration"/>
    <property type="evidence" value="ECO:0007669"/>
    <property type="project" value="UniProtKB-KW"/>
</dbReference>
<dbReference type="Gene3D" id="1.10.443.10">
    <property type="entry name" value="Intergrase catalytic core"/>
    <property type="match status" value="1"/>
</dbReference>
<reference evidence="7" key="1">
    <citation type="journal article" date="2014" name="Int. J. Syst. Evol. Microbiol.">
        <title>Complete genome sequence of Corynebacterium casei LMG S-19264T (=DSM 44701T), isolated from a smear-ripened cheese.</title>
        <authorList>
            <consortium name="US DOE Joint Genome Institute (JGI-PGF)"/>
            <person name="Walter F."/>
            <person name="Albersmeier A."/>
            <person name="Kalinowski J."/>
            <person name="Ruckert C."/>
        </authorList>
    </citation>
    <scope>NUCLEOTIDE SEQUENCE</scope>
    <source>
        <strain evidence="7">CGMCC 1.7086</strain>
    </source>
</reference>